<evidence type="ECO:0000256" key="1">
    <source>
        <dbReference type="SAM" id="MobiDB-lite"/>
    </source>
</evidence>
<dbReference type="Proteomes" id="UP000834106">
    <property type="component" value="Chromosome 23"/>
</dbReference>
<organism evidence="2 3">
    <name type="scientific">Fraxinus pennsylvanica</name>
    <dbReference type="NCBI Taxonomy" id="56036"/>
    <lineage>
        <taxon>Eukaryota</taxon>
        <taxon>Viridiplantae</taxon>
        <taxon>Streptophyta</taxon>
        <taxon>Embryophyta</taxon>
        <taxon>Tracheophyta</taxon>
        <taxon>Spermatophyta</taxon>
        <taxon>Magnoliopsida</taxon>
        <taxon>eudicotyledons</taxon>
        <taxon>Gunneridae</taxon>
        <taxon>Pentapetalae</taxon>
        <taxon>asterids</taxon>
        <taxon>lamiids</taxon>
        <taxon>Lamiales</taxon>
        <taxon>Oleaceae</taxon>
        <taxon>Oleeae</taxon>
        <taxon>Fraxinus</taxon>
    </lineage>
</organism>
<dbReference type="InterPro" id="IPR039923">
    <property type="entry name" value="Protodermal_1"/>
</dbReference>
<proteinExistence type="predicted"/>
<reference evidence="2" key="1">
    <citation type="submission" date="2023-05" db="EMBL/GenBank/DDBJ databases">
        <authorList>
            <person name="Huff M."/>
        </authorList>
    </citation>
    <scope>NUCLEOTIDE SEQUENCE</scope>
</reference>
<evidence type="ECO:0000313" key="3">
    <source>
        <dbReference type="Proteomes" id="UP000834106"/>
    </source>
</evidence>
<feature type="region of interest" description="Disordered" evidence="1">
    <location>
        <begin position="32"/>
        <end position="72"/>
    </location>
</feature>
<protein>
    <submittedName>
        <fullName evidence="2">Uncharacterized protein</fullName>
    </submittedName>
</protein>
<accession>A0AAD2AH66</accession>
<dbReference type="EMBL" id="OU503058">
    <property type="protein sequence ID" value="CAI9787683.1"/>
    <property type="molecule type" value="Genomic_DNA"/>
</dbReference>
<gene>
    <name evidence="2" type="ORF">FPE_LOCUS35113</name>
</gene>
<dbReference type="PANTHER" id="PTHR33210">
    <property type="entry name" value="PROTODERMAL FACTOR 1"/>
    <property type="match status" value="1"/>
</dbReference>
<evidence type="ECO:0000313" key="2">
    <source>
        <dbReference type="EMBL" id="CAI9787683.1"/>
    </source>
</evidence>
<dbReference type="AlphaFoldDB" id="A0AAD2AH66"/>
<name>A0AAD2AH66_9LAMI</name>
<keyword evidence="3" id="KW-1185">Reference proteome</keyword>
<sequence>MKPWEKYLRVFLEKEMEVDLCSSYGNRPPANCGNPSSGGHHRITPSPPRGGGSGYYYSPPTSTPRITGTPLTPTVVIPPTVPSTPGISVPSPPFPFDPNSPPFTVMEDTAALLNSMLHGRFACTIKEVRDSFIAVLSSNNDAAAQAQLFKLANEGRLVE</sequence>
<dbReference type="PANTHER" id="PTHR33210:SF18">
    <property type="entry name" value="PROTODERMAL FACTOR 1"/>
    <property type="match status" value="1"/>
</dbReference>
<feature type="compositionally biased region" description="Low complexity" evidence="1">
    <location>
        <begin position="55"/>
        <end position="72"/>
    </location>
</feature>